<dbReference type="Proteomes" id="UP000018936">
    <property type="component" value="Unassembled WGS sequence"/>
</dbReference>
<feature type="non-terminal residue" evidence="2">
    <location>
        <position position="1"/>
    </location>
</feature>
<comment type="caution">
    <text evidence="2">The sequence shown here is derived from an EMBL/GenBank/DDBJ whole genome shotgun (WGS) entry which is preliminary data.</text>
</comment>
<accession>V8P7F9</accession>
<evidence type="ECO:0000313" key="3">
    <source>
        <dbReference type="Proteomes" id="UP000018936"/>
    </source>
</evidence>
<proteinExistence type="predicted"/>
<sequence length="548" mass="60724">MLKPPLLYPQTNLYRPHPILKRSVRGVHKHTIMPTRPWLAPPLPVCPLPAPPSYSSSCLPLLTCLRLPLLPAFHHGPDLPRERCISPLATKPRGHGSAGWERREHSLSPPGAAGSDGGNAPVCSAAAASKARKFRTTGVFPGRAATSLSPSLCVCACSGSVPSGDPSPPPPLVTGSCGGAGRVETCREMLLKSRARAPLSRQSKKAENPPLIERKAAHLNPASLCRLRAHYWIEKWRSFYRLRTASLSCYCWESAAAAAYTRPLEPGSLPLPPMEIATAAAYTRPPEPGSLPLPPVEVFCEVRGTSEQSAAAAASMRPPEPGSLPLPPTEVKVWLQPLPQGPQSQDRCLCHPRRCFARFGDGAQSTVAAAATMHCCLKIAGSFSSSQTRCACVCVCVCVRERWGSKKKRKQERERKKERERKREQERARKKEEEKERKRQQERERKRGKGGEKEKEEKRKKRERKKKGERKRGRKWIDKEGDGRKGQKERKRERRTRRGMTDSNSGLRRFFEAAQSCSPTPSSSRKVLQNQRIAGLEGCVCVRACVHA</sequence>
<feature type="compositionally biased region" description="Basic residues" evidence="1">
    <location>
        <begin position="458"/>
        <end position="474"/>
    </location>
</feature>
<feature type="region of interest" description="Disordered" evidence="1">
    <location>
        <begin position="407"/>
        <end position="524"/>
    </location>
</feature>
<feature type="region of interest" description="Disordered" evidence="1">
    <location>
        <begin position="84"/>
        <end position="119"/>
    </location>
</feature>
<keyword evidence="3" id="KW-1185">Reference proteome</keyword>
<organism evidence="2 3">
    <name type="scientific">Ophiophagus hannah</name>
    <name type="common">King cobra</name>
    <name type="synonym">Naja hannah</name>
    <dbReference type="NCBI Taxonomy" id="8665"/>
    <lineage>
        <taxon>Eukaryota</taxon>
        <taxon>Metazoa</taxon>
        <taxon>Chordata</taxon>
        <taxon>Craniata</taxon>
        <taxon>Vertebrata</taxon>
        <taxon>Euteleostomi</taxon>
        <taxon>Lepidosauria</taxon>
        <taxon>Squamata</taxon>
        <taxon>Bifurcata</taxon>
        <taxon>Unidentata</taxon>
        <taxon>Episquamata</taxon>
        <taxon>Toxicofera</taxon>
        <taxon>Serpentes</taxon>
        <taxon>Colubroidea</taxon>
        <taxon>Elapidae</taxon>
        <taxon>Elapinae</taxon>
        <taxon>Ophiophagus</taxon>
    </lineage>
</organism>
<gene>
    <name evidence="2" type="primary">PXR1</name>
    <name evidence="2" type="ORF">L345_04374</name>
</gene>
<reference evidence="2 3" key="1">
    <citation type="journal article" date="2013" name="Proc. Natl. Acad. Sci. U.S.A.">
        <title>The king cobra genome reveals dynamic gene evolution and adaptation in the snake venom system.</title>
        <authorList>
            <person name="Vonk F.J."/>
            <person name="Casewell N.R."/>
            <person name="Henkel C.V."/>
            <person name="Heimberg A.M."/>
            <person name="Jansen H.J."/>
            <person name="McCleary R.J."/>
            <person name="Kerkkamp H.M."/>
            <person name="Vos R.A."/>
            <person name="Guerreiro I."/>
            <person name="Calvete J.J."/>
            <person name="Wuster W."/>
            <person name="Woods A.E."/>
            <person name="Logan J.M."/>
            <person name="Harrison R.A."/>
            <person name="Castoe T.A."/>
            <person name="de Koning A.P."/>
            <person name="Pollock D.D."/>
            <person name="Yandell M."/>
            <person name="Calderon D."/>
            <person name="Renjifo C."/>
            <person name="Currier R.B."/>
            <person name="Salgado D."/>
            <person name="Pla D."/>
            <person name="Sanz L."/>
            <person name="Hyder A.S."/>
            <person name="Ribeiro J.M."/>
            <person name="Arntzen J.W."/>
            <person name="van den Thillart G.E."/>
            <person name="Boetzer M."/>
            <person name="Pirovano W."/>
            <person name="Dirks R.P."/>
            <person name="Spaink H.P."/>
            <person name="Duboule D."/>
            <person name="McGlinn E."/>
            <person name="Kini R.M."/>
            <person name="Richardson M.K."/>
        </authorList>
    </citation>
    <scope>NUCLEOTIDE SEQUENCE</scope>
    <source>
        <tissue evidence="2">Blood</tissue>
    </source>
</reference>
<feature type="compositionally biased region" description="Basic and acidic residues" evidence="1">
    <location>
        <begin position="411"/>
        <end position="457"/>
    </location>
</feature>
<feature type="compositionally biased region" description="Basic residues" evidence="1">
    <location>
        <begin position="487"/>
        <end position="498"/>
    </location>
</feature>
<name>V8P7F9_OPHHA</name>
<dbReference type="AlphaFoldDB" id="V8P7F9"/>
<evidence type="ECO:0000313" key="2">
    <source>
        <dbReference type="EMBL" id="ETE69822.1"/>
    </source>
</evidence>
<feature type="compositionally biased region" description="Polar residues" evidence="1">
    <location>
        <begin position="515"/>
        <end position="524"/>
    </location>
</feature>
<evidence type="ECO:0000256" key="1">
    <source>
        <dbReference type="SAM" id="MobiDB-lite"/>
    </source>
</evidence>
<dbReference type="EMBL" id="AZIM01000683">
    <property type="protein sequence ID" value="ETE69822.1"/>
    <property type="molecule type" value="Genomic_DNA"/>
</dbReference>
<protein>
    <submittedName>
        <fullName evidence="2">Pxr1</fullName>
    </submittedName>
</protein>
<feature type="compositionally biased region" description="Basic and acidic residues" evidence="1">
    <location>
        <begin position="475"/>
        <end position="486"/>
    </location>
</feature>